<protein>
    <submittedName>
        <fullName evidence="2">Uncharacterized protein</fullName>
    </submittedName>
</protein>
<dbReference type="EMBL" id="KZ155780">
    <property type="protein sequence ID" value="OUS46779.1"/>
    <property type="molecule type" value="Genomic_DNA"/>
</dbReference>
<name>A0A1Y5IB16_OSTTA</name>
<dbReference type="AlphaFoldDB" id="A0A1Y5IB16"/>
<evidence type="ECO:0000313" key="2">
    <source>
        <dbReference type="EMBL" id="OUS46779.1"/>
    </source>
</evidence>
<sequence>MSPSKIHTVGKPSLNPLPRSASVQSVRSMSQCTATRLSHSVNSASPIISLLRSSTLSTSTSNTVVFVLASALGASSRHARVSYPAPSKTTCRAASPPRARSIVAKYSTAASSKNFVRMATRPSSPRPPLALDLAPVRPAVDVDGLSSPSPGARDRRSRTRVIASVPASASANGSRINPFAPRACSSARSAAIDDATDAWSLRGRRRASVEGDRGRRRRRR</sequence>
<reference evidence="2" key="1">
    <citation type="submission" date="2017-04" db="EMBL/GenBank/DDBJ databases">
        <title>Population genomics of picophytoplankton unveils novel chromosome hypervariability.</title>
        <authorList>
            <consortium name="DOE Joint Genome Institute"/>
            <person name="Blanc-Mathieu R."/>
            <person name="Krasovec M."/>
            <person name="Hebrard M."/>
            <person name="Yau S."/>
            <person name="Desgranges E."/>
            <person name="Martin J."/>
            <person name="Schackwitz W."/>
            <person name="Kuo A."/>
            <person name="Salin G."/>
            <person name="Donnadieu C."/>
            <person name="Desdevises Y."/>
            <person name="Sanchez-Ferandin S."/>
            <person name="Moreau H."/>
            <person name="Rivals E."/>
            <person name="Grigoriev I.V."/>
            <person name="Grimsley N."/>
            <person name="Eyre-Walker A."/>
            <person name="Piganeau G."/>
        </authorList>
    </citation>
    <scope>NUCLEOTIDE SEQUENCE [LARGE SCALE GENOMIC DNA]</scope>
    <source>
        <strain evidence="2">RCC 1115</strain>
    </source>
</reference>
<feature type="region of interest" description="Disordered" evidence="1">
    <location>
        <begin position="140"/>
        <end position="160"/>
    </location>
</feature>
<organism evidence="2">
    <name type="scientific">Ostreococcus tauri</name>
    <name type="common">Marine green alga</name>
    <dbReference type="NCBI Taxonomy" id="70448"/>
    <lineage>
        <taxon>Eukaryota</taxon>
        <taxon>Viridiplantae</taxon>
        <taxon>Chlorophyta</taxon>
        <taxon>Mamiellophyceae</taxon>
        <taxon>Mamiellales</taxon>
        <taxon>Bathycoccaceae</taxon>
        <taxon>Ostreococcus</taxon>
    </lineage>
</organism>
<evidence type="ECO:0000256" key="1">
    <source>
        <dbReference type="SAM" id="MobiDB-lite"/>
    </source>
</evidence>
<proteinExistence type="predicted"/>
<gene>
    <name evidence="2" type="ORF">BE221DRAFT_112103</name>
</gene>
<feature type="region of interest" description="Disordered" evidence="1">
    <location>
        <begin position="1"/>
        <end position="28"/>
    </location>
</feature>
<dbReference type="Proteomes" id="UP000195557">
    <property type="component" value="Unassembled WGS sequence"/>
</dbReference>
<accession>A0A1Y5IB16</accession>